<keyword evidence="3" id="KW-1185">Reference proteome</keyword>
<evidence type="ECO:0000313" key="2">
    <source>
        <dbReference type="EMBL" id="KAF1983667.1"/>
    </source>
</evidence>
<dbReference type="EMBL" id="ML977173">
    <property type="protein sequence ID" value="KAF1983667.1"/>
    <property type="molecule type" value="Genomic_DNA"/>
</dbReference>
<evidence type="ECO:0000313" key="3">
    <source>
        <dbReference type="Proteomes" id="UP000800041"/>
    </source>
</evidence>
<accession>A0A6G1GSB8</accession>
<organism evidence="2 3">
    <name type="scientific">Aulographum hederae CBS 113979</name>
    <dbReference type="NCBI Taxonomy" id="1176131"/>
    <lineage>
        <taxon>Eukaryota</taxon>
        <taxon>Fungi</taxon>
        <taxon>Dikarya</taxon>
        <taxon>Ascomycota</taxon>
        <taxon>Pezizomycotina</taxon>
        <taxon>Dothideomycetes</taxon>
        <taxon>Pleosporomycetidae</taxon>
        <taxon>Aulographales</taxon>
        <taxon>Aulographaceae</taxon>
    </lineage>
</organism>
<name>A0A6G1GSB8_9PEZI</name>
<evidence type="ECO:0000256" key="1">
    <source>
        <dbReference type="SAM" id="MobiDB-lite"/>
    </source>
</evidence>
<dbReference type="AlphaFoldDB" id="A0A6G1GSB8"/>
<feature type="compositionally biased region" description="Basic and acidic residues" evidence="1">
    <location>
        <begin position="87"/>
        <end position="103"/>
    </location>
</feature>
<feature type="region of interest" description="Disordered" evidence="1">
    <location>
        <begin position="82"/>
        <end position="103"/>
    </location>
</feature>
<sequence length="212" mass="23418">MSLSQLCWPAAEPERGWMNLGSFGALGSNFPSSLSDRRIEHMAVVKKSGNLAYVSETFPCANSMWWVPEHMRHGHILQISRNGSPHLIDDSTRAPKEGKETRRQSMNCMDLGSILVLTQVDWAALPFTGGPVDVCKLLKQIAVEVGRAKGACERHLQARVACLAEGNNWVADARGPDVEGPMSTKYRGLLRYSTTLSLLDLVYKVTNGSFMR</sequence>
<gene>
    <name evidence="2" type="ORF">K402DRAFT_159806</name>
</gene>
<dbReference type="Proteomes" id="UP000800041">
    <property type="component" value="Unassembled WGS sequence"/>
</dbReference>
<reference evidence="2" key="1">
    <citation type="journal article" date="2020" name="Stud. Mycol.">
        <title>101 Dothideomycetes genomes: a test case for predicting lifestyles and emergence of pathogens.</title>
        <authorList>
            <person name="Haridas S."/>
            <person name="Albert R."/>
            <person name="Binder M."/>
            <person name="Bloem J."/>
            <person name="Labutti K."/>
            <person name="Salamov A."/>
            <person name="Andreopoulos B."/>
            <person name="Baker S."/>
            <person name="Barry K."/>
            <person name="Bills G."/>
            <person name="Bluhm B."/>
            <person name="Cannon C."/>
            <person name="Castanera R."/>
            <person name="Culley D."/>
            <person name="Daum C."/>
            <person name="Ezra D."/>
            <person name="Gonzalez J."/>
            <person name="Henrissat B."/>
            <person name="Kuo A."/>
            <person name="Liang C."/>
            <person name="Lipzen A."/>
            <person name="Lutzoni F."/>
            <person name="Magnuson J."/>
            <person name="Mondo S."/>
            <person name="Nolan M."/>
            <person name="Ohm R."/>
            <person name="Pangilinan J."/>
            <person name="Park H.-J."/>
            <person name="Ramirez L."/>
            <person name="Alfaro M."/>
            <person name="Sun H."/>
            <person name="Tritt A."/>
            <person name="Yoshinaga Y."/>
            <person name="Zwiers L.-H."/>
            <person name="Turgeon B."/>
            <person name="Goodwin S."/>
            <person name="Spatafora J."/>
            <person name="Crous P."/>
            <person name="Grigoriev I."/>
        </authorList>
    </citation>
    <scope>NUCLEOTIDE SEQUENCE</scope>
    <source>
        <strain evidence="2">CBS 113979</strain>
    </source>
</reference>
<proteinExistence type="predicted"/>
<protein>
    <submittedName>
        <fullName evidence="2">Uncharacterized protein</fullName>
    </submittedName>
</protein>